<dbReference type="Proteomes" id="UP000295008">
    <property type="component" value="Unassembled WGS sequence"/>
</dbReference>
<evidence type="ECO:0000256" key="1">
    <source>
        <dbReference type="ARBA" id="ARBA00004651"/>
    </source>
</evidence>
<dbReference type="PANTHER" id="PTHR43744:SF12">
    <property type="entry name" value="ABC TRANSPORTER PERMEASE PROTEIN MG189-RELATED"/>
    <property type="match status" value="1"/>
</dbReference>
<keyword evidence="4 7" id="KW-0812">Transmembrane</keyword>
<protein>
    <submittedName>
        <fullName evidence="9">Carbohydrate ABC transporter membrane protein 2 (CUT1 family)</fullName>
    </submittedName>
</protein>
<keyword evidence="6 7" id="KW-0472">Membrane</keyword>
<feature type="transmembrane region" description="Helical" evidence="7">
    <location>
        <begin position="247"/>
        <end position="268"/>
    </location>
</feature>
<feature type="transmembrane region" description="Helical" evidence="7">
    <location>
        <begin position="146"/>
        <end position="167"/>
    </location>
</feature>
<keyword evidence="3" id="KW-1003">Cell membrane</keyword>
<name>A0A4R1QWQ7_HYDET</name>
<evidence type="ECO:0000256" key="5">
    <source>
        <dbReference type="ARBA" id="ARBA00022989"/>
    </source>
</evidence>
<evidence type="ECO:0000256" key="4">
    <source>
        <dbReference type="ARBA" id="ARBA00022692"/>
    </source>
</evidence>
<evidence type="ECO:0000256" key="6">
    <source>
        <dbReference type="ARBA" id="ARBA00023136"/>
    </source>
</evidence>
<comment type="subcellular location">
    <subcellularLocation>
        <location evidence="1 7">Cell membrane</location>
        <topology evidence="1 7">Multi-pass membrane protein</topology>
    </subcellularLocation>
</comment>
<dbReference type="SUPFAM" id="SSF161098">
    <property type="entry name" value="MetI-like"/>
    <property type="match status" value="1"/>
</dbReference>
<evidence type="ECO:0000259" key="8">
    <source>
        <dbReference type="PROSITE" id="PS50928"/>
    </source>
</evidence>
<feature type="transmembrane region" description="Helical" evidence="7">
    <location>
        <begin position="113"/>
        <end position="140"/>
    </location>
</feature>
<comment type="caution">
    <text evidence="9">The sequence shown here is derived from an EMBL/GenBank/DDBJ whole genome shotgun (WGS) entry which is preliminary data.</text>
</comment>
<evidence type="ECO:0000313" key="10">
    <source>
        <dbReference type="Proteomes" id="UP000295008"/>
    </source>
</evidence>
<dbReference type="AlphaFoldDB" id="A0A4R1QWQ7"/>
<dbReference type="InterPro" id="IPR035906">
    <property type="entry name" value="MetI-like_sf"/>
</dbReference>
<reference evidence="9 10" key="1">
    <citation type="submission" date="2019-03" db="EMBL/GenBank/DDBJ databases">
        <title>Genomic Encyclopedia of Type Strains, Phase IV (KMG-IV): sequencing the most valuable type-strain genomes for metagenomic binning, comparative biology and taxonomic classification.</title>
        <authorList>
            <person name="Goeker M."/>
        </authorList>
    </citation>
    <scope>NUCLEOTIDE SEQUENCE [LARGE SCALE GENOMIC DNA]</scope>
    <source>
        <strain evidence="9 10">LX-B</strain>
    </source>
</reference>
<keyword evidence="2 7" id="KW-0813">Transport</keyword>
<organism evidence="9 10">
    <name type="scientific">Hydrogenispora ethanolica</name>
    <dbReference type="NCBI Taxonomy" id="1082276"/>
    <lineage>
        <taxon>Bacteria</taxon>
        <taxon>Bacillati</taxon>
        <taxon>Bacillota</taxon>
        <taxon>Hydrogenispora</taxon>
    </lineage>
</organism>
<dbReference type="PROSITE" id="PS50928">
    <property type="entry name" value="ABC_TM1"/>
    <property type="match status" value="1"/>
</dbReference>
<gene>
    <name evidence="9" type="ORF">EDC14_10592</name>
</gene>
<comment type="similarity">
    <text evidence="7">Belongs to the binding-protein-dependent transport system permease family.</text>
</comment>
<evidence type="ECO:0000256" key="3">
    <source>
        <dbReference type="ARBA" id="ARBA00022475"/>
    </source>
</evidence>
<evidence type="ECO:0000256" key="2">
    <source>
        <dbReference type="ARBA" id="ARBA00022448"/>
    </source>
</evidence>
<sequence>MKMSRIANSWPSFLGVIFRHVAMIAGAILFALPFFWMVSGSLKTLDEVCKYPIIWIPAKMQWHNYADAWRAAPFTRYLLNSLFITTTIIAGQFFTVVLAAYAFARFQFFGKNFLFMSILAIMMVSLEVRVIPIYMILSAFKWIDTYYALIVPMLTSPFGIFLVRQAFMKVPQDLADAAAIDGCNHLGILRQVMVPLSKPAIVTFMVFNFIHHYNNYFWPLIVTNSDQIRPITVGLARFRVPEDTGIMWHYLMAATTIALIPSLVVFIIGQKYFIRGIATEGLKG</sequence>
<dbReference type="GO" id="GO:0005886">
    <property type="term" value="C:plasma membrane"/>
    <property type="evidence" value="ECO:0007669"/>
    <property type="project" value="UniProtKB-SubCell"/>
</dbReference>
<dbReference type="PANTHER" id="PTHR43744">
    <property type="entry name" value="ABC TRANSPORTER PERMEASE PROTEIN MG189-RELATED-RELATED"/>
    <property type="match status" value="1"/>
</dbReference>
<proteinExistence type="inferred from homology"/>
<feature type="domain" description="ABC transmembrane type-1" evidence="8">
    <location>
        <begin position="78"/>
        <end position="269"/>
    </location>
</feature>
<accession>A0A4R1QWQ7</accession>
<dbReference type="CDD" id="cd06261">
    <property type="entry name" value="TM_PBP2"/>
    <property type="match status" value="1"/>
</dbReference>
<keyword evidence="5 7" id="KW-1133">Transmembrane helix</keyword>
<dbReference type="Pfam" id="PF00528">
    <property type="entry name" value="BPD_transp_1"/>
    <property type="match status" value="1"/>
</dbReference>
<evidence type="ECO:0000256" key="7">
    <source>
        <dbReference type="RuleBase" id="RU363032"/>
    </source>
</evidence>
<dbReference type="Gene3D" id="1.10.3720.10">
    <property type="entry name" value="MetI-like"/>
    <property type="match status" value="1"/>
</dbReference>
<feature type="transmembrane region" description="Helical" evidence="7">
    <location>
        <begin position="188"/>
        <end position="210"/>
    </location>
</feature>
<evidence type="ECO:0000313" key="9">
    <source>
        <dbReference type="EMBL" id="TCL54860.1"/>
    </source>
</evidence>
<dbReference type="EMBL" id="SLUN01000059">
    <property type="protein sequence ID" value="TCL54860.1"/>
    <property type="molecule type" value="Genomic_DNA"/>
</dbReference>
<feature type="transmembrane region" description="Helical" evidence="7">
    <location>
        <begin position="77"/>
        <end position="101"/>
    </location>
</feature>
<feature type="transmembrane region" description="Helical" evidence="7">
    <location>
        <begin position="12"/>
        <end position="36"/>
    </location>
</feature>
<dbReference type="GO" id="GO:0055085">
    <property type="term" value="P:transmembrane transport"/>
    <property type="evidence" value="ECO:0007669"/>
    <property type="project" value="InterPro"/>
</dbReference>
<dbReference type="InterPro" id="IPR000515">
    <property type="entry name" value="MetI-like"/>
</dbReference>
<keyword evidence="10" id="KW-1185">Reference proteome</keyword>